<accession>A0ABP7CNR3</accession>
<sequence length="295" mass="32967">MRYRVRHITTYTYDDDVTGSYGQFHLRPRDLDWQRCLTHEVTVDPGAADMFRHIDLYGNTKSYFHVVEPHTELVVTATSEIEIEPPRYDVEALGQPWEQARPLVPGTAAERDPDAWQAIDFVFASTMVDIPPGIREYTEVSFPPGRPVGEAVTELMHRVYADFTYKSGSTTVATRVAELLENKTGVCQDFTHFMVSGLRSLGLAGRYVSGYLATRPPPGKPRLVGADASHAWVGCWVPGNGWMYLDPTNNRLIDASHATVAWGRDYADVTPVKGVIFTEAKKSQMKVSVDMAPLD</sequence>
<dbReference type="Proteomes" id="UP001500051">
    <property type="component" value="Unassembled WGS sequence"/>
</dbReference>
<dbReference type="PANTHER" id="PTHR33490">
    <property type="entry name" value="BLR5614 PROTEIN-RELATED"/>
    <property type="match status" value="1"/>
</dbReference>
<dbReference type="Gene3D" id="3.10.620.30">
    <property type="match status" value="1"/>
</dbReference>
<name>A0ABP7CNR3_9ACTN</name>
<dbReference type="Pfam" id="PF08379">
    <property type="entry name" value="Bact_transglu_N"/>
    <property type="match status" value="1"/>
</dbReference>
<dbReference type="InterPro" id="IPR038765">
    <property type="entry name" value="Papain-like_cys_pep_sf"/>
</dbReference>
<evidence type="ECO:0000313" key="3">
    <source>
        <dbReference type="Proteomes" id="UP001500051"/>
    </source>
</evidence>
<dbReference type="RefSeq" id="WP_344810748.1">
    <property type="nucleotide sequence ID" value="NZ_BAAAYX010000002.1"/>
</dbReference>
<dbReference type="PANTHER" id="PTHR33490:SF7">
    <property type="entry name" value="BLR2979 PROTEIN"/>
    <property type="match status" value="1"/>
</dbReference>
<protein>
    <submittedName>
        <fullName evidence="2">Transglutaminase family protein</fullName>
    </submittedName>
</protein>
<dbReference type="SMART" id="SM00460">
    <property type="entry name" value="TGc"/>
    <property type="match status" value="1"/>
</dbReference>
<dbReference type="InterPro" id="IPR002931">
    <property type="entry name" value="Transglutaminase-like"/>
</dbReference>
<organism evidence="2 3">
    <name type="scientific">Microlunatus aurantiacus</name>
    <dbReference type="NCBI Taxonomy" id="446786"/>
    <lineage>
        <taxon>Bacteria</taxon>
        <taxon>Bacillati</taxon>
        <taxon>Actinomycetota</taxon>
        <taxon>Actinomycetes</taxon>
        <taxon>Propionibacteriales</taxon>
        <taxon>Propionibacteriaceae</taxon>
        <taxon>Microlunatus</taxon>
    </lineage>
</organism>
<keyword evidence="3" id="KW-1185">Reference proteome</keyword>
<proteinExistence type="predicted"/>
<comment type="caution">
    <text evidence="2">The sequence shown here is derived from an EMBL/GenBank/DDBJ whole genome shotgun (WGS) entry which is preliminary data.</text>
</comment>
<dbReference type="InterPro" id="IPR013589">
    <property type="entry name" value="Bac_transglu_N"/>
</dbReference>
<reference evidence="3" key="1">
    <citation type="journal article" date="2019" name="Int. J. Syst. Evol. Microbiol.">
        <title>The Global Catalogue of Microorganisms (GCM) 10K type strain sequencing project: providing services to taxonomists for standard genome sequencing and annotation.</title>
        <authorList>
            <consortium name="The Broad Institute Genomics Platform"/>
            <consortium name="The Broad Institute Genome Sequencing Center for Infectious Disease"/>
            <person name="Wu L."/>
            <person name="Ma J."/>
        </authorList>
    </citation>
    <scope>NUCLEOTIDE SEQUENCE [LARGE SCALE GENOMIC DNA]</scope>
    <source>
        <strain evidence="3">JCM 16548</strain>
    </source>
</reference>
<gene>
    <name evidence="2" type="ORF">GCM10022204_05650</name>
</gene>
<evidence type="ECO:0000259" key="1">
    <source>
        <dbReference type="SMART" id="SM00460"/>
    </source>
</evidence>
<dbReference type="EMBL" id="BAAAYX010000002">
    <property type="protein sequence ID" value="GAA3692921.1"/>
    <property type="molecule type" value="Genomic_DNA"/>
</dbReference>
<dbReference type="SUPFAM" id="SSF54001">
    <property type="entry name" value="Cysteine proteinases"/>
    <property type="match status" value="1"/>
</dbReference>
<dbReference type="Pfam" id="PF01841">
    <property type="entry name" value="Transglut_core"/>
    <property type="match status" value="1"/>
</dbReference>
<evidence type="ECO:0000313" key="2">
    <source>
        <dbReference type="EMBL" id="GAA3692921.1"/>
    </source>
</evidence>
<feature type="domain" description="Transglutaminase-like" evidence="1">
    <location>
        <begin position="179"/>
        <end position="249"/>
    </location>
</feature>